<comment type="caution">
    <text evidence="5">The sequence shown here is derived from an EMBL/GenBank/DDBJ whole genome shotgun (WGS) entry which is preliminary data.</text>
</comment>
<keyword evidence="6" id="KW-1185">Reference proteome</keyword>
<organism evidence="5 6">
    <name type="scientific">Apatococcus fuscideae</name>
    <dbReference type="NCBI Taxonomy" id="2026836"/>
    <lineage>
        <taxon>Eukaryota</taxon>
        <taxon>Viridiplantae</taxon>
        <taxon>Chlorophyta</taxon>
        <taxon>core chlorophytes</taxon>
        <taxon>Trebouxiophyceae</taxon>
        <taxon>Chlorellales</taxon>
        <taxon>Chlorellaceae</taxon>
        <taxon>Apatococcus</taxon>
    </lineage>
</organism>
<dbReference type="EMBL" id="JALJOV010000316">
    <property type="protein sequence ID" value="KAK9864760.1"/>
    <property type="molecule type" value="Genomic_DNA"/>
</dbReference>
<gene>
    <name evidence="5" type="ORF">WJX84_000518</name>
</gene>
<proteinExistence type="predicted"/>
<protein>
    <submittedName>
        <fullName evidence="5">Uncharacterized protein</fullName>
    </submittedName>
</protein>
<sequence>MKALHCWSRTLIWSPEAWNQGEGHGMSCRADIWSLDWQVNLVRAFHTTDCLKGTLSSVGLHTDEEFKAFTPWDGYNKNITYRNGRCPARVYMDDIHKLVKQKFWGDPFPGEKLITHRVSLHDEAAVREAYDKFEKRIDNCTKVTIAKAKPAVREERLREFQQHELWQKRRESGSGDYAGSMSQAGSAKDMSDSRLAAPGADEEGEVLTFVSSELSTSSSLGQPSPPVQSFCDEPLSIVTASGSTFSDISIIEVPIPQHTCQQHQVIQTLSVPKGKLHTEQQADMFILPEVSMQEISSAADDMRALELEWQRMLEAEGISTAAGWHDETGRDAEQIVQDMLYSLAPDGGSSSALFRDIQVLLVLATQGKHSCLAILEAGGVAVLVSSLPSAQLSMQGLILATLAELITSNPQHASCNPEAEPGLVPALLCMSDATAVQGIACAALNTLASAYGHLILTANGV</sequence>
<evidence type="ECO:0000313" key="6">
    <source>
        <dbReference type="Proteomes" id="UP001485043"/>
    </source>
</evidence>
<evidence type="ECO:0000256" key="2">
    <source>
        <dbReference type="ARBA" id="ARBA00022723"/>
    </source>
</evidence>
<feature type="region of interest" description="Disordered" evidence="4">
    <location>
        <begin position="165"/>
        <end position="201"/>
    </location>
</feature>
<name>A0AAW1T5I2_9CHLO</name>
<reference evidence="5 6" key="1">
    <citation type="journal article" date="2024" name="Nat. Commun.">
        <title>Phylogenomics reveals the evolutionary origins of lichenization in chlorophyte algae.</title>
        <authorList>
            <person name="Puginier C."/>
            <person name="Libourel C."/>
            <person name="Otte J."/>
            <person name="Skaloud P."/>
            <person name="Haon M."/>
            <person name="Grisel S."/>
            <person name="Petersen M."/>
            <person name="Berrin J.G."/>
            <person name="Delaux P.M."/>
            <person name="Dal Grande F."/>
            <person name="Keller J."/>
        </authorList>
    </citation>
    <scope>NUCLEOTIDE SEQUENCE [LARGE SCALE GENOMIC DNA]</scope>
    <source>
        <strain evidence="5 6">SAG 2523</strain>
    </source>
</reference>
<dbReference type="AlphaFoldDB" id="A0AAW1T5I2"/>
<evidence type="ECO:0000256" key="3">
    <source>
        <dbReference type="ARBA" id="ARBA00022833"/>
    </source>
</evidence>
<dbReference type="PANTHER" id="PTHR42813:SF2">
    <property type="entry name" value="DEHYDROGENASE, ZINC-CONTAINING, PUTATIVE (AFU_ORTHOLOGUE AFUA_2G02810)-RELATED"/>
    <property type="match status" value="1"/>
</dbReference>
<accession>A0AAW1T5I2</accession>
<comment type="cofactor">
    <cofactor evidence="1">
        <name>Zn(2+)</name>
        <dbReference type="ChEBI" id="CHEBI:29105"/>
    </cofactor>
</comment>
<dbReference type="GO" id="GO:0046872">
    <property type="term" value="F:metal ion binding"/>
    <property type="evidence" value="ECO:0007669"/>
    <property type="project" value="UniProtKB-KW"/>
</dbReference>
<evidence type="ECO:0000313" key="5">
    <source>
        <dbReference type="EMBL" id="KAK9864760.1"/>
    </source>
</evidence>
<evidence type="ECO:0000256" key="4">
    <source>
        <dbReference type="SAM" id="MobiDB-lite"/>
    </source>
</evidence>
<keyword evidence="3" id="KW-0862">Zinc</keyword>
<dbReference type="Proteomes" id="UP001485043">
    <property type="component" value="Unassembled WGS sequence"/>
</dbReference>
<evidence type="ECO:0000256" key="1">
    <source>
        <dbReference type="ARBA" id="ARBA00001947"/>
    </source>
</evidence>
<keyword evidence="2" id="KW-0479">Metal-binding</keyword>
<dbReference type="PANTHER" id="PTHR42813">
    <property type="entry name" value="ZINC-TYPE ALCOHOL DEHYDROGENASE-LIKE"/>
    <property type="match status" value="1"/>
</dbReference>